<comment type="caution">
    <text evidence="2">The sequence shown here is derived from an EMBL/GenBank/DDBJ whole genome shotgun (WGS) entry which is preliminary data.</text>
</comment>
<accession>A0A834PBR2</accession>
<name>A0A834PBR2_VESPE</name>
<keyword evidence="3" id="KW-1185">Reference proteome</keyword>
<proteinExistence type="predicted"/>
<dbReference type="Proteomes" id="UP000600918">
    <property type="component" value="Unassembled WGS sequence"/>
</dbReference>
<evidence type="ECO:0000313" key="3">
    <source>
        <dbReference type="Proteomes" id="UP000600918"/>
    </source>
</evidence>
<sequence>MGPRRSSFVVSLESGIIRIAETDLDRSKLTDELESSKRFGPTKNVNESRNPESNNGVVSARRDLCFSSSNNSSSSSSSSSSASSASSGRVGLRCRRPLLRRLRNWRRRGRRKSQGSMSDRFLEARIMHVALCIMRSIGL</sequence>
<evidence type="ECO:0000313" key="2">
    <source>
        <dbReference type="EMBL" id="KAF7435146.1"/>
    </source>
</evidence>
<feature type="region of interest" description="Disordered" evidence="1">
    <location>
        <begin position="31"/>
        <end position="95"/>
    </location>
</feature>
<protein>
    <submittedName>
        <fullName evidence="2">Uncharacterized protein</fullName>
    </submittedName>
</protein>
<gene>
    <name evidence="2" type="ORF">H0235_003337</name>
</gene>
<feature type="compositionally biased region" description="Low complexity" evidence="1">
    <location>
        <begin position="67"/>
        <end position="91"/>
    </location>
</feature>
<organism evidence="2 3">
    <name type="scientific">Vespula pensylvanica</name>
    <name type="common">Western yellow jacket</name>
    <name type="synonym">Wasp</name>
    <dbReference type="NCBI Taxonomy" id="30213"/>
    <lineage>
        <taxon>Eukaryota</taxon>
        <taxon>Metazoa</taxon>
        <taxon>Ecdysozoa</taxon>
        <taxon>Arthropoda</taxon>
        <taxon>Hexapoda</taxon>
        <taxon>Insecta</taxon>
        <taxon>Pterygota</taxon>
        <taxon>Neoptera</taxon>
        <taxon>Endopterygota</taxon>
        <taxon>Hymenoptera</taxon>
        <taxon>Apocrita</taxon>
        <taxon>Aculeata</taxon>
        <taxon>Vespoidea</taxon>
        <taxon>Vespidae</taxon>
        <taxon>Vespinae</taxon>
        <taxon>Vespula</taxon>
    </lineage>
</organism>
<evidence type="ECO:0000256" key="1">
    <source>
        <dbReference type="SAM" id="MobiDB-lite"/>
    </source>
</evidence>
<feature type="compositionally biased region" description="Polar residues" evidence="1">
    <location>
        <begin position="43"/>
        <end position="57"/>
    </location>
</feature>
<dbReference type="EMBL" id="JACSDY010000002">
    <property type="protein sequence ID" value="KAF7435146.1"/>
    <property type="molecule type" value="Genomic_DNA"/>
</dbReference>
<reference evidence="2" key="1">
    <citation type="journal article" date="2020" name="G3 (Bethesda)">
        <title>High-Quality Assemblies for Three Invasive Social Wasps from the &lt;i&gt;Vespula&lt;/i&gt; Genus.</title>
        <authorList>
            <person name="Harrop T.W.R."/>
            <person name="Guhlin J."/>
            <person name="McLaughlin G.M."/>
            <person name="Permina E."/>
            <person name="Stockwell P."/>
            <person name="Gilligan J."/>
            <person name="Le Lec M.F."/>
            <person name="Gruber M.A.M."/>
            <person name="Quinn O."/>
            <person name="Lovegrove M."/>
            <person name="Duncan E.J."/>
            <person name="Remnant E.J."/>
            <person name="Van Eeckhoven J."/>
            <person name="Graham B."/>
            <person name="Knapp R.A."/>
            <person name="Langford K.W."/>
            <person name="Kronenberg Z."/>
            <person name="Press M.O."/>
            <person name="Eacker S.M."/>
            <person name="Wilson-Rankin E.E."/>
            <person name="Purcell J."/>
            <person name="Lester P.J."/>
            <person name="Dearden P.K."/>
        </authorList>
    </citation>
    <scope>NUCLEOTIDE SEQUENCE</scope>
    <source>
        <strain evidence="2">Volc-1</strain>
    </source>
</reference>
<dbReference type="AlphaFoldDB" id="A0A834PBR2"/>